<evidence type="ECO:0000313" key="2">
    <source>
        <dbReference type="Proteomes" id="UP000789525"/>
    </source>
</evidence>
<feature type="non-terminal residue" evidence="1">
    <location>
        <position position="1"/>
    </location>
</feature>
<comment type="caution">
    <text evidence="1">The sequence shown here is derived from an EMBL/GenBank/DDBJ whole genome shotgun (WGS) entry which is preliminary data.</text>
</comment>
<protein>
    <submittedName>
        <fullName evidence="1">15729_t:CDS:1</fullName>
    </submittedName>
</protein>
<evidence type="ECO:0000313" key="1">
    <source>
        <dbReference type="EMBL" id="CAG8762930.1"/>
    </source>
</evidence>
<accession>A0ACA9QQZ5</accession>
<feature type="non-terminal residue" evidence="1">
    <location>
        <position position="167"/>
    </location>
</feature>
<keyword evidence="2" id="KW-1185">Reference proteome</keyword>
<proteinExistence type="predicted"/>
<organism evidence="1 2">
    <name type="scientific">Acaulospora colombiana</name>
    <dbReference type="NCBI Taxonomy" id="27376"/>
    <lineage>
        <taxon>Eukaryota</taxon>
        <taxon>Fungi</taxon>
        <taxon>Fungi incertae sedis</taxon>
        <taxon>Mucoromycota</taxon>
        <taxon>Glomeromycotina</taxon>
        <taxon>Glomeromycetes</taxon>
        <taxon>Diversisporales</taxon>
        <taxon>Acaulosporaceae</taxon>
        <taxon>Acaulospora</taxon>
    </lineage>
</organism>
<gene>
    <name evidence="1" type="ORF">ACOLOM_LOCUS13294</name>
</gene>
<dbReference type="Proteomes" id="UP000789525">
    <property type="component" value="Unassembled WGS sequence"/>
</dbReference>
<reference evidence="1" key="1">
    <citation type="submission" date="2021-06" db="EMBL/GenBank/DDBJ databases">
        <authorList>
            <person name="Kallberg Y."/>
            <person name="Tangrot J."/>
            <person name="Rosling A."/>
        </authorList>
    </citation>
    <scope>NUCLEOTIDE SEQUENCE</scope>
    <source>
        <strain evidence="1">CL356</strain>
    </source>
</reference>
<dbReference type="EMBL" id="CAJVPT010059992">
    <property type="protein sequence ID" value="CAG8762930.1"/>
    <property type="molecule type" value="Genomic_DNA"/>
</dbReference>
<sequence>IFRLFAESKRNITPSPPTSPSRRPLSFKLVDTNQRLYDSARSLFLFILNLDRERLTQTGRTGYNRSWETGPTDDVVEPRSSSKKARYDIEGPEGKTDEILPAVDLITATKHQKILDQLPAGAIFELARVYISQGKDTSELDVKWLLSLQTAHKDCLPLIAKLAGHSL</sequence>
<name>A0ACA9QQZ5_9GLOM</name>